<organism evidence="1 2">
    <name type="scientific">Dimorphilus gyrociliatus</name>
    <dbReference type="NCBI Taxonomy" id="2664684"/>
    <lineage>
        <taxon>Eukaryota</taxon>
        <taxon>Metazoa</taxon>
        <taxon>Spiralia</taxon>
        <taxon>Lophotrochozoa</taxon>
        <taxon>Annelida</taxon>
        <taxon>Polychaeta</taxon>
        <taxon>Polychaeta incertae sedis</taxon>
        <taxon>Dinophilidae</taxon>
        <taxon>Dimorphilus</taxon>
    </lineage>
</organism>
<gene>
    <name evidence="1" type="ORF">DGYR_LOCUS11100</name>
</gene>
<dbReference type="EMBL" id="CAJFCJ010000019">
    <property type="protein sequence ID" value="CAD5123417.1"/>
    <property type="molecule type" value="Genomic_DNA"/>
</dbReference>
<protein>
    <submittedName>
        <fullName evidence="1">DgyrCDS11766</fullName>
    </submittedName>
</protein>
<proteinExistence type="predicted"/>
<comment type="caution">
    <text evidence="1">The sequence shown here is derived from an EMBL/GenBank/DDBJ whole genome shotgun (WGS) entry which is preliminary data.</text>
</comment>
<evidence type="ECO:0000313" key="1">
    <source>
        <dbReference type="EMBL" id="CAD5123417.1"/>
    </source>
</evidence>
<dbReference type="AlphaFoldDB" id="A0A7I8W6Y4"/>
<evidence type="ECO:0000313" key="2">
    <source>
        <dbReference type="Proteomes" id="UP000549394"/>
    </source>
</evidence>
<name>A0A7I8W6Y4_9ANNE</name>
<sequence length="142" mass="15663">MECACAALGGLELTVLYQSAVSNAFSVANVFYLTNVNVRMGQEVEDVKEALANAEENVKIMVFVLKRIDAFAETVLLVNIAEEFFVNILVESMVDASKKIDVDALTVGMVKDVTEHQIKQADVSESVKGERDEEIRSLFQTL</sequence>
<accession>A0A7I8W6Y4</accession>
<dbReference type="Proteomes" id="UP000549394">
    <property type="component" value="Unassembled WGS sequence"/>
</dbReference>
<reference evidence="1 2" key="1">
    <citation type="submission" date="2020-08" db="EMBL/GenBank/DDBJ databases">
        <authorList>
            <person name="Hejnol A."/>
        </authorList>
    </citation>
    <scope>NUCLEOTIDE SEQUENCE [LARGE SCALE GENOMIC DNA]</scope>
</reference>
<keyword evidence="2" id="KW-1185">Reference proteome</keyword>